<sequence>MASKRRNMFQKNKTQETTENDSGAGNENCWTGYTSSCGGAYTPSVGYGMTPVDCLPNDNSPYQTASDKRCFIPAALLVFFLISTPVLRKSSFQPPDESSHEAFLDNTDYSGYKATGNTGVSGNGELVEDCHAAGASYDPAGCWSSPTNYNNYYSGSSQVPPPPPPPPPPTNPQHYSTPPMVLYPSVYSTVNQNQIHLHVHNVSSSEYKPSDLYAADDVTAIVGSNNVTISSGGNRGGGIEIGIVQDQTPQQDQMHRYDQRHADPSVWRPY</sequence>
<reference evidence="2 3" key="1">
    <citation type="submission" date="2024-07" db="EMBL/GenBank/DDBJ databases">
        <title>Chromosome-level genome assembly of the water stick insect Ranatra chinensis (Heteroptera: Nepidae).</title>
        <authorList>
            <person name="Liu X."/>
        </authorList>
    </citation>
    <scope>NUCLEOTIDE SEQUENCE [LARGE SCALE GENOMIC DNA]</scope>
    <source>
        <strain evidence="2">Cailab_2021Rc</strain>
        <tissue evidence="2">Muscle</tissue>
    </source>
</reference>
<keyword evidence="3" id="KW-1185">Reference proteome</keyword>
<feature type="region of interest" description="Disordered" evidence="1">
    <location>
        <begin position="154"/>
        <end position="176"/>
    </location>
</feature>
<organism evidence="2 3">
    <name type="scientific">Ranatra chinensis</name>
    <dbReference type="NCBI Taxonomy" id="642074"/>
    <lineage>
        <taxon>Eukaryota</taxon>
        <taxon>Metazoa</taxon>
        <taxon>Ecdysozoa</taxon>
        <taxon>Arthropoda</taxon>
        <taxon>Hexapoda</taxon>
        <taxon>Insecta</taxon>
        <taxon>Pterygota</taxon>
        <taxon>Neoptera</taxon>
        <taxon>Paraneoptera</taxon>
        <taxon>Hemiptera</taxon>
        <taxon>Heteroptera</taxon>
        <taxon>Panheteroptera</taxon>
        <taxon>Nepomorpha</taxon>
        <taxon>Nepidae</taxon>
        <taxon>Ranatrinae</taxon>
        <taxon>Ranatra</taxon>
    </lineage>
</organism>
<evidence type="ECO:0000256" key="1">
    <source>
        <dbReference type="SAM" id="MobiDB-lite"/>
    </source>
</evidence>
<feature type="region of interest" description="Disordered" evidence="1">
    <location>
        <begin position="1"/>
        <end position="25"/>
    </location>
</feature>
<feature type="compositionally biased region" description="Polar residues" evidence="1">
    <location>
        <begin position="9"/>
        <end position="25"/>
    </location>
</feature>
<feature type="region of interest" description="Disordered" evidence="1">
    <location>
        <begin position="248"/>
        <end position="270"/>
    </location>
</feature>
<evidence type="ECO:0000313" key="3">
    <source>
        <dbReference type="Proteomes" id="UP001558652"/>
    </source>
</evidence>
<protein>
    <submittedName>
        <fullName evidence="2">Uncharacterized protein</fullName>
    </submittedName>
</protein>
<dbReference type="Proteomes" id="UP001558652">
    <property type="component" value="Unassembled WGS sequence"/>
</dbReference>
<feature type="compositionally biased region" description="Basic and acidic residues" evidence="1">
    <location>
        <begin position="253"/>
        <end position="263"/>
    </location>
</feature>
<dbReference type="EMBL" id="JBFDAA010000014">
    <property type="protein sequence ID" value="KAL1122024.1"/>
    <property type="molecule type" value="Genomic_DNA"/>
</dbReference>
<evidence type="ECO:0000313" key="2">
    <source>
        <dbReference type="EMBL" id="KAL1122024.1"/>
    </source>
</evidence>
<dbReference type="AlphaFoldDB" id="A0ABD0YS75"/>
<proteinExistence type="predicted"/>
<name>A0ABD0YS75_9HEMI</name>
<feature type="compositionally biased region" description="Pro residues" evidence="1">
    <location>
        <begin position="159"/>
        <end position="171"/>
    </location>
</feature>
<comment type="caution">
    <text evidence="2">The sequence shown here is derived from an EMBL/GenBank/DDBJ whole genome shotgun (WGS) entry which is preliminary data.</text>
</comment>
<gene>
    <name evidence="2" type="ORF">AAG570_003430</name>
</gene>
<accession>A0ABD0YS75</accession>